<feature type="repeat" description="TPR" evidence="3">
    <location>
        <begin position="32"/>
        <end position="65"/>
    </location>
</feature>
<keyword evidence="5" id="KW-1185">Reference proteome</keyword>
<protein>
    <submittedName>
        <fullName evidence="4">Tetratricopeptide repeat protein</fullName>
    </submittedName>
</protein>
<dbReference type="Pfam" id="PF07719">
    <property type="entry name" value="TPR_2"/>
    <property type="match status" value="1"/>
</dbReference>
<evidence type="ECO:0000256" key="2">
    <source>
        <dbReference type="ARBA" id="ARBA00022803"/>
    </source>
</evidence>
<gene>
    <name evidence="4" type="ORF">EZH24_03520</name>
</gene>
<evidence type="ECO:0000313" key="4">
    <source>
        <dbReference type="EMBL" id="TKZ35770.1"/>
    </source>
</evidence>
<accession>A0ABY2TSH4</accession>
<proteinExistence type="predicted"/>
<dbReference type="PROSITE" id="PS50005">
    <property type="entry name" value="TPR"/>
    <property type="match status" value="3"/>
</dbReference>
<dbReference type="Pfam" id="PF13181">
    <property type="entry name" value="TPR_8"/>
    <property type="match status" value="1"/>
</dbReference>
<dbReference type="PANTHER" id="PTHR44943">
    <property type="entry name" value="CELLULOSE SYNTHASE OPERON PROTEIN C"/>
    <property type="match status" value="1"/>
</dbReference>
<dbReference type="SUPFAM" id="SSF48452">
    <property type="entry name" value="TPR-like"/>
    <property type="match status" value="2"/>
</dbReference>
<dbReference type="RefSeq" id="WP_137997749.1">
    <property type="nucleotide sequence ID" value="NZ_SJDU01000056.1"/>
</dbReference>
<evidence type="ECO:0000256" key="3">
    <source>
        <dbReference type="PROSITE-ProRule" id="PRU00339"/>
    </source>
</evidence>
<keyword evidence="2 3" id="KW-0802">TPR repeat</keyword>
<dbReference type="InterPro" id="IPR051685">
    <property type="entry name" value="Ycf3/AcsC/BcsC/TPR_MFPF"/>
</dbReference>
<comment type="caution">
    <text evidence="4">The sequence shown here is derived from an EMBL/GenBank/DDBJ whole genome shotgun (WGS) entry which is preliminary data.</text>
</comment>
<sequence>MKIYAAILASVITIVAILGGVFITKASSLSSPERYFQKGKRYYEMGNYDEAINNLNEYLSIDTKLRPLDNIAQSYFLVADSLKRQKKYHLAKERLTEIIDNPEFINYSTNAIITYADIARLENAADYYIMPKLQNNLRAKDNDIASTMNMEYGYQLFFQKKYGEALSYFLRANGELAVLGRARVYFNMNDYDRAFEIYEDFLQYYKTSVYYDEVMRTYLIQVPARAHKSFLERNYVKARMYYNKIATLFPRTKYEEEALFRIGQSYYDEKNYDKAIEFYNKVRYNNNIDTLDAEALLYIGLSYFKVGRYSDSYKTLDSFVSQYPNNPNVPRAKEYMAALQETLLTLN</sequence>
<evidence type="ECO:0000313" key="5">
    <source>
        <dbReference type="Proteomes" id="UP000310168"/>
    </source>
</evidence>
<dbReference type="EMBL" id="SJDU01000056">
    <property type="protein sequence ID" value="TKZ35770.1"/>
    <property type="molecule type" value="Genomic_DNA"/>
</dbReference>
<dbReference type="InterPro" id="IPR011990">
    <property type="entry name" value="TPR-like_helical_dom_sf"/>
</dbReference>
<name>A0ABY2TSH4_9SPIR</name>
<dbReference type="SMART" id="SM00028">
    <property type="entry name" value="TPR"/>
    <property type="match status" value="5"/>
</dbReference>
<dbReference type="Pfam" id="PF13174">
    <property type="entry name" value="TPR_6"/>
    <property type="match status" value="2"/>
</dbReference>
<reference evidence="4 5" key="1">
    <citation type="journal article" date="2019" name="Anaerobe">
        <title>Brachyspira catarrhinii sp. nov., an anaerobic intestinal spirochaete isolated from vervet monkeys may have been misidentified as Brachyspira aalborgi in previous studies.</title>
        <authorList>
            <person name="Phillips N.D."/>
            <person name="La T."/>
            <person name="Hampson D.J."/>
        </authorList>
    </citation>
    <scope>NUCLEOTIDE SEQUENCE [LARGE SCALE GENOMIC DNA]</scope>
    <source>
        <strain evidence="4 5">Z12</strain>
    </source>
</reference>
<keyword evidence="1" id="KW-0677">Repeat</keyword>
<dbReference type="Gene3D" id="1.25.40.10">
    <property type="entry name" value="Tetratricopeptide repeat domain"/>
    <property type="match status" value="3"/>
</dbReference>
<dbReference type="PANTHER" id="PTHR44943:SF8">
    <property type="entry name" value="TPR REPEAT-CONTAINING PROTEIN MJ0263"/>
    <property type="match status" value="1"/>
</dbReference>
<organism evidence="4 5">
    <name type="scientific">Brachyspira catarrhinii</name>
    <dbReference type="NCBI Taxonomy" id="2528966"/>
    <lineage>
        <taxon>Bacteria</taxon>
        <taxon>Pseudomonadati</taxon>
        <taxon>Spirochaetota</taxon>
        <taxon>Spirochaetia</taxon>
        <taxon>Brachyspirales</taxon>
        <taxon>Brachyspiraceae</taxon>
        <taxon>Brachyspira</taxon>
    </lineage>
</organism>
<dbReference type="InterPro" id="IPR013105">
    <property type="entry name" value="TPR_2"/>
</dbReference>
<evidence type="ECO:0000256" key="1">
    <source>
        <dbReference type="ARBA" id="ARBA00022737"/>
    </source>
</evidence>
<dbReference type="Proteomes" id="UP000310168">
    <property type="component" value="Unassembled WGS sequence"/>
</dbReference>
<feature type="repeat" description="TPR" evidence="3">
    <location>
        <begin position="293"/>
        <end position="326"/>
    </location>
</feature>
<dbReference type="InterPro" id="IPR019734">
    <property type="entry name" value="TPR_rpt"/>
</dbReference>
<feature type="repeat" description="TPR" evidence="3">
    <location>
        <begin position="256"/>
        <end position="289"/>
    </location>
</feature>